<dbReference type="PANTHER" id="PTHR33479">
    <property type="entry name" value="BOWMAN-BIRK TYPE BRAN TRYPSIN INHIBITOR"/>
    <property type="match status" value="1"/>
</dbReference>
<dbReference type="OrthoDB" id="690985at2759"/>
<reference evidence="7 11" key="1">
    <citation type="journal article" date="2012" name="Nat. Biotechnol.">
        <title>Reference genome sequence of the model plant Setaria.</title>
        <authorList>
            <person name="Bennetzen J.L."/>
            <person name="Schmutz J."/>
            <person name="Wang H."/>
            <person name="Percifield R."/>
            <person name="Hawkins J."/>
            <person name="Pontaroli A.C."/>
            <person name="Estep M."/>
            <person name="Feng L."/>
            <person name="Vaughn J.N."/>
            <person name="Grimwood J."/>
            <person name="Jenkins J."/>
            <person name="Barry K."/>
            <person name="Lindquist E."/>
            <person name="Hellsten U."/>
            <person name="Deshpande S."/>
            <person name="Wang X."/>
            <person name="Wu X."/>
            <person name="Mitros T."/>
            <person name="Triplett J."/>
            <person name="Yang X."/>
            <person name="Ye C.Y."/>
            <person name="Mauro-Herrera M."/>
            <person name="Wang L."/>
            <person name="Li P."/>
            <person name="Sharma M."/>
            <person name="Sharma R."/>
            <person name="Ronald P.C."/>
            <person name="Panaud O."/>
            <person name="Kellogg E.A."/>
            <person name="Brutnell T.P."/>
            <person name="Doust A.N."/>
            <person name="Tuskan G.A."/>
            <person name="Rokhsar D."/>
            <person name="Devos K.M."/>
        </authorList>
    </citation>
    <scope>NUCLEOTIDE SEQUENCE [LARGE SCALE GENOMIC DNA]</scope>
    <source>
        <strain evidence="11">cv. Yugu1</strain>
        <strain evidence="7">Yugu1</strain>
    </source>
</reference>
<keyword evidence="5" id="KW-0732">Signal</keyword>
<keyword evidence="3" id="KW-0722">Serine protease inhibitor</keyword>
<evidence type="ECO:0000256" key="4">
    <source>
        <dbReference type="ARBA" id="ARBA00023157"/>
    </source>
</evidence>
<dbReference type="EnsemblPlants" id="KQK95847">
    <property type="protein sequence ID" value="KQK95847"/>
    <property type="gene ID" value="SETIT_027046mg"/>
</dbReference>
<evidence type="ECO:0000256" key="3">
    <source>
        <dbReference type="ARBA" id="ARBA00022900"/>
    </source>
</evidence>
<dbReference type="EnsemblPlants" id="KQK95845">
    <property type="protein sequence ID" value="KQK95845"/>
    <property type="gene ID" value="SETIT_027044mg"/>
</dbReference>
<dbReference type="Gramene" id="KQK95845">
    <property type="protein sequence ID" value="KQK95845"/>
    <property type="gene ID" value="SETIT_027044mg"/>
</dbReference>
<dbReference type="RefSeq" id="XP_004979984.1">
    <property type="nucleotide sequence ID" value="XM_004979927.3"/>
</dbReference>
<dbReference type="PANTHER" id="PTHR33479:SF13">
    <property type="entry name" value="BOWMAN-BIRK TYPE TRYPSIN INHIBITOR"/>
    <property type="match status" value="1"/>
</dbReference>
<feature type="domain" description="Bowman-Birk serine protease inhibitors family" evidence="6">
    <location>
        <begin position="46"/>
        <end position="104"/>
    </location>
</feature>
<dbReference type="AlphaFoldDB" id="K3ZKD8"/>
<organism evidence="9 11">
    <name type="scientific">Setaria italica</name>
    <name type="common">Foxtail millet</name>
    <name type="synonym">Panicum italicum</name>
    <dbReference type="NCBI Taxonomy" id="4555"/>
    <lineage>
        <taxon>Eukaryota</taxon>
        <taxon>Viridiplantae</taxon>
        <taxon>Streptophyta</taxon>
        <taxon>Embryophyta</taxon>
        <taxon>Tracheophyta</taxon>
        <taxon>Spermatophyta</taxon>
        <taxon>Magnoliopsida</taxon>
        <taxon>Liliopsida</taxon>
        <taxon>Poales</taxon>
        <taxon>Poaceae</taxon>
        <taxon>PACMAD clade</taxon>
        <taxon>Panicoideae</taxon>
        <taxon>Panicodae</taxon>
        <taxon>Paniceae</taxon>
        <taxon>Cenchrinae</taxon>
        <taxon>Setaria</taxon>
    </lineage>
</organism>
<evidence type="ECO:0000256" key="5">
    <source>
        <dbReference type="SAM" id="SignalP"/>
    </source>
</evidence>
<dbReference type="HOGENOM" id="CLU_117848_1_0_1"/>
<dbReference type="GO" id="GO:0004867">
    <property type="term" value="F:serine-type endopeptidase inhibitor activity"/>
    <property type="evidence" value="ECO:0007669"/>
    <property type="project" value="UniProtKB-KW"/>
</dbReference>
<dbReference type="Gene3D" id="2.10.69.10">
    <property type="entry name" value="Cysteine Protease (Bromelain) Inhibitor, subunit H"/>
    <property type="match status" value="1"/>
</dbReference>
<reference evidence="9" key="3">
    <citation type="submission" date="2018-08" db="UniProtKB">
        <authorList>
            <consortium name="EnsemblPlants"/>
        </authorList>
    </citation>
    <scope>IDENTIFICATION</scope>
    <source>
        <strain evidence="9">Yugu1</strain>
    </source>
</reference>
<feature type="signal peptide" evidence="5">
    <location>
        <begin position="1"/>
        <end position="27"/>
    </location>
</feature>
<reference evidence="7" key="2">
    <citation type="submission" date="2015-07" db="EMBL/GenBank/DDBJ databases">
        <authorList>
            <person name="Noorani M."/>
        </authorList>
    </citation>
    <scope>NUCLEOTIDE SEQUENCE</scope>
    <source>
        <strain evidence="7">Yugu1</strain>
    </source>
</reference>
<gene>
    <name evidence="10" type="primary">LOC101766054</name>
    <name evidence="7" type="ORF">SETIT_8G235600v2</name>
    <name evidence="8" type="ORF">SETIT_8G235800v2</name>
</gene>
<evidence type="ECO:0000259" key="6">
    <source>
        <dbReference type="SMART" id="SM00269"/>
    </source>
</evidence>
<dbReference type="GeneID" id="101766054"/>
<protein>
    <recommendedName>
        <fullName evidence="6">Bowman-Birk serine protease inhibitors family domain-containing protein</fullName>
    </recommendedName>
</protein>
<dbReference type="InterPro" id="IPR035995">
    <property type="entry name" value="Bowman-Birk_prot_inh"/>
</dbReference>
<evidence type="ECO:0000256" key="2">
    <source>
        <dbReference type="ARBA" id="ARBA00022690"/>
    </source>
</evidence>
<evidence type="ECO:0000313" key="10">
    <source>
        <dbReference type="EnsemblPlants" id="KQK95847"/>
    </source>
</evidence>
<dbReference type="SMART" id="SM00269">
    <property type="entry name" value="BowB"/>
    <property type="match status" value="1"/>
</dbReference>
<evidence type="ECO:0000313" key="7">
    <source>
        <dbReference type="EMBL" id="RCV39582.1"/>
    </source>
</evidence>
<evidence type="ECO:0000313" key="8">
    <source>
        <dbReference type="EMBL" id="RCV39586.1"/>
    </source>
</evidence>
<feature type="chain" id="PRO_5010127838" description="Bowman-Birk serine protease inhibitors family domain-containing protein" evidence="5">
    <location>
        <begin position="28"/>
        <end position="111"/>
    </location>
</feature>
<comment type="similarity">
    <text evidence="1">Belongs to the Bowman-Birk serine protease inhibitor family.</text>
</comment>
<dbReference type="InterPro" id="IPR000877">
    <property type="entry name" value="Prot_inh_BBI"/>
</dbReference>
<accession>K3ZKD8</accession>
<keyword evidence="4" id="KW-1015">Disulfide bond</keyword>
<dbReference type="KEGG" id="sita:101766054"/>
<evidence type="ECO:0000313" key="9">
    <source>
        <dbReference type="EnsemblPlants" id="KQK95845"/>
    </source>
</evidence>
<evidence type="ECO:0000256" key="1">
    <source>
        <dbReference type="ARBA" id="ARBA00008506"/>
    </source>
</evidence>
<proteinExistence type="inferred from homology"/>
<dbReference type="Gramene" id="KQK95847">
    <property type="protein sequence ID" value="KQK95847"/>
    <property type="gene ID" value="SETIT_027046mg"/>
</dbReference>
<dbReference type="EMBL" id="AGNK02005231">
    <property type="status" value="NOT_ANNOTATED_CDS"/>
    <property type="molecule type" value="Genomic_DNA"/>
</dbReference>
<dbReference type="KEGG" id="sita:101765637"/>
<dbReference type="Proteomes" id="UP000004995">
    <property type="component" value="Unassembled WGS sequence"/>
</dbReference>
<keyword evidence="2" id="KW-0646">Protease inhibitor</keyword>
<dbReference type="GO" id="GO:0005576">
    <property type="term" value="C:extracellular region"/>
    <property type="evidence" value="ECO:0007669"/>
    <property type="project" value="InterPro"/>
</dbReference>
<sequence>MRPQVLLVTLAVLAVLATLPLLSKGSGEEGGAAVADDAANASSWPCCNQCGFCNRKNPPDCSCLDISFQGCHPACMNCVKYTSTTEAPVYRCVDVLTNFCKRRCTPTAAAI</sequence>
<dbReference type="OMA" id="CRCNDIS"/>
<dbReference type="CDD" id="cd00023">
    <property type="entry name" value="BBI"/>
    <property type="match status" value="1"/>
</dbReference>
<dbReference type="SUPFAM" id="SSF57247">
    <property type="entry name" value="Bowman-Birk inhibitor, BBI"/>
    <property type="match status" value="1"/>
</dbReference>
<dbReference type="EMBL" id="CM003535">
    <property type="protein sequence ID" value="RCV39582.1"/>
    <property type="molecule type" value="Genomic_DNA"/>
</dbReference>
<name>K3ZKD8_SETIT</name>
<dbReference type="EMBL" id="CM003535">
    <property type="protein sequence ID" value="RCV39586.1"/>
    <property type="molecule type" value="Genomic_DNA"/>
</dbReference>
<evidence type="ECO:0000313" key="11">
    <source>
        <dbReference type="Proteomes" id="UP000004995"/>
    </source>
</evidence>
<keyword evidence="11" id="KW-1185">Reference proteome</keyword>